<dbReference type="EMBL" id="JBHSMJ010000006">
    <property type="protein sequence ID" value="MFC5447221.1"/>
    <property type="molecule type" value="Genomic_DNA"/>
</dbReference>
<protein>
    <submittedName>
        <fullName evidence="2">Post-transcriptional regulator</fullName>
    </submittedName>
</protein>
<organism evidence="2 3">
    <name type="scientific">Paenibacillus aestuarii</name>
    <dbReference type="NCBI Taxonomy" id="516965"/>
    <lineage>
        <taxon>Bacteria</taxon>
        <taxon>Bacillati</taxon>
        <taxon>Bacillota</taxon>
        <taxon>Bacilli</taxon>
        <taxon>Bacillales</taxon>
        <taxon>Paenibacillaceae</taxon>
        <taxon>Paenibacillus</taxon>
    </lineage>
</organism>
<evidence type="ECO:0000313" key="3">
    <source>
        <dbReference type="Proteomes" id="UP001596044"/>
    </source>
</evidence>
<name>A0ABW0K324_9BACL</name>
<evidence type="ECO:0000313" key="2">
    <source>
        <dbReference type="EMBL" id="MFC5447221.1"/>
    </source>
</evidence>
<proteinExistence type="predicted"/>
<dbReference type="InterPro" id="IPR025716">
    <property type="entry name" value="Post-transcriptional_regulator"/>
</dbReference>
<accession>A0ABW0K324</accession>
<evidence type="ECO:0000256" key="1">
    <source>
        <dbReference type="SAM" id="MobiDB-lite"/>
    </source>
</evidence>
<reference evidence="3" key="1">
    <citation type="journal article" date="2019" name="Int. J. Syst. Evol. Microbiol.">
        <title>The Global Catalogue of Microorganisms (GCM) 10K type strain sequencing project: providing services to taxonomists for standard genome sequencing and annotation.</title>
        <authorList>
            <consortium name="The Broad Institute Genomics Platform"/>
            <consortium name="The Broad Institute Genome Sequencing Center for Infectious Disease"/>
            <person name="Wu L."/>
            <person name="Ma J."/>
        </authorList>
    </citation>
    <scope>NUCLEOTIDE SEQUENCE [LARGE SCALE GENOMIC DNA]</scope>
    <source>
        <strain evidence="3">KACC 11904</strain>
    </source>
</reference>
<dbReference type="Proteomes" id="UP001596044">
    <property type="component" value="Unassembled WGS sequence"/>
</dbReference>
<keyword evidence="3" id="KW-1185">Reference proteome</keyword>
<sequence length="205" mass="22731">MNEEENERRNQVPEADGSVPAAEESIAEDEAEESIRTEVTQAELLAEEAAALETVVETTLESSGESSTESLTAPPEANALEAVMEATVEGAMATYGIQEHEAVTDHVFEEETMVFTGDDAMEESHELTEQELNEMIEVLCSSKAEEFVMLGYRQVTGKDIWECVSDKYQKKGVPPLYQVVNDILSLKSTQFMNWMTLSVYKGAQF</sequence>
<comment type="caution">
    <text evidence="2">The sequence shown here is derived from an EMBL/GenBank/DDBJ whole genome shotgun (WGS) entry which is preliminary data.</text>
</comment>
<dbReference type="RefSeq" id="WP_333742451.1">
    <property type="nucleotide sequence ID" value="NZ_JAQFVF010000019.1"/>
</dbReference>
<feature type="region of interest" description="Disordered" evidence="1">
    <location>
        <begin position="1"/>
        <end position="39"/>
    </location>
</feature>
<dbReference type="Pfam" id="PF13797">
    <property type="entry name" value="Post_transc_reg"/>
    <property type="match status" value="1"/>
</dbReference>
<gene>
    <name evidence="2" type="ORF">ACFPOG_03055</name>
</gene>
<feature type="compositionally biased region" description="Basic and acidic residues" evidence="1">
    <location>
        <begin position="1"/>
        <end position="11"/>
    </location>
</feature>